<evidence type="ECO:0000313" key="3">
    <source>
        <dbReference type="Proteomes" id="UP000176260"/>
    </source>
</evidence>
<reference evidence="2 3" key="1">
    <citation type="journal article" date="2016" name="Nat. Commun.">
        <title>Thousands of microbial genomes shed light on interconnected biogeochemical processes in an aquifer system.</title>
        <authorList>
            <person name="Anantharaman K."/>
            <person name="Brown C.T."/>
            <person name="Hug L.A."/>
            <person name="Sharon I."/>
            <person name="Castelle C.J."/>
            <person name="Probst A.J."/>
            <person name="Thomas B.C."/>
            <person name="Singh A."/>
            <person name="Wilkins M.J."/>
            <person name="Karaoz U."/>
            <person name="Brodie E.L."/>
            <person name="Williams K.H."/>
            <person name="Hubbard S.S."/>
            <person name="Banfield J.F."/>
        </authorList>
    </citation>
    <scope>NUCLEOTIDE SEQUENCE [LARGE SCALE GENOMIC DNA]</scope>
</reference>
<sequence>MIKKTLIIGICLLILVIIACSVLFLQQNLENRKYVNQLLSKQTQFEGILTQLQTDIKNLKNGEAVTEDWLTFNSERLKLTFDYPSKFGTIREEYDPTEGRIKLYVGNDLFLVANNPNFKPVQEINRGGYWGDYSSFITNLNDIQNFCTTPRNISNFQIDQKNTTCEVKVARSGGSYAKIYEKKSLLTEEEYVNNVFSYYVYFAGEYNGLVLSSADLQNNWDDTEQILDRIVETMTHKI</sequence>
<organism evidence="2 3">
    <name type="scientific">Candidatus Buchananbacteria bacterium RBG_13_39_9</name>
    <dbReference type="NCBI Taxonomy" id="1797531"/>
    <lineage>
        <taxon>Bacteria</taxon>
        <taxon>Candidatus Buchananiibacteriota</taxon>
    </lineage>
</organism>
<evidence type="ECO:0000313" key="2">
    <source>
        <dbReference type="EMBL" id="OGY42956.1"/>
    </source>
</evidence>
<name>A0A1G1XTL3_9BACT</name>
<feature type="transmembrane region" description="Helical" evidence="1">
    <location>
        <begin position="6"/>
        <end position="25"/>
    </location>
</feature>
<keyword evidence="1" id="KW-0472">Membrane</keyword>
<protein>
    <submittedName>
        <fullName evidence="2">Uncharacterized protein</fullName>
    </submittedName>
</protein>
<keyword evidence="1" id="KW-0812">Transmembrane</keyword>
<evidence type="ECO:0000256" key="1">
    <source>
        <dbReference type="SAM" id="Phobius"/>
    </source>
</evidence>
<dbReference type="Proteomes" id="UP000176260">
    <property type="component" value="Unassembled WGS sequence"/>
</dbReference>
<dbReference type="PROSITE" id="PS51257">
    <property type="entry name" value="PROKAR_LIPOPROTEIN"/>
    <property type="match status" value="1"/>
</dbReference>
<dbReference type="EMBL" id="MHIA01000003">
    <property type="protein sequence ID" value="OGY42956.1"/>
    <property type="molecule type" value="Genomic_DNA"/>
</dbReference>
<dbReference type="AlphaFoldDB" id="A0A1G1XTL3"/>
<proteinExistence type="predicted"/>
<gene>
    <name evidence="2" type="ORF">A2Y67_02770</name>
</gene>
<keyword evidence="1" id="KW-1133">Transmembrane helix</keyword>
<comment type="caution">
    <text evidence="2">The sequence shown here is derived from an EMBL/GenBank/DDBJ whole genome shotgun (WGS) entry which is preliminary data.</text>
</comment>
<accession>A0A1G1XTL3</accession>